<organism evidence="1">
    <name type="scientific">hydrocarbon metagenome</name>
    <dbReference type="NCBI Taxonomy" id="938273"/>
    <lineage>
        <taxon>unclassified sequences</taxon>
        <taxon>metagenomes</taxon>
        <taxon>ecological metagenomes</taxon>
    </lineage>
</organism>
<dbReference type="PIRSF" id="PIRSF004649">
    <property type="entry name" value="MlaC"/>
    <property type="match status" value="1"/>
</dbReference>
<dbReference type="PANTHER" id="PTHR36573:SF1">
    <property type="entry name" value="INTERMEMBRANE PHOSPHOLIPID TRANSPORT SYSTEM BINDING PROTEIN MLAC"/>
    <property type="match status" value="1"/>
</dbReference>
<accession>A0A0W8FNW0</accession>
<dbReference type="EMBL" id="LNQE01000951">
    <property type="protein sequence ID" value="KUG22621.1"/>
    <property type="molecule type" value="Genomic_DNA"/>
</dbReference>
<reference evidence="1" key="1">
    <citation type="journal article" date="2015" name="Proc. Natl. Acad. Sci. U.S.A.">
        <title>Networks of energetic and metabolic interactions define dynamics in microbial communities.</title>
        <authorList>
            <person name="Embree M."/>
            <person name="Liu J.K."/>
            <person name="Al-Bassam M.M."/>
            <person name="Zengler K."/>
        </authorList>
    </citation>
    <scope>NUCLEOTIDE SEQUENCE</scope>
</reference>
<comment type="caution">
    <text evidence="1">The sequence shown here is derived from an EMBL/GenBank/DDBJ whole genome shotgun (WGS) entry which is preliminary data.</text>
</comment>
<dbReference type="Gene3D" id="3.10.450.710">
    <property type="entry name" value="Tgt2/MlaC"/>
    <property type="match status" value="1"/>
</dbReference>
<dbReference type="Pfam" id="PF05494">
    <property type="entry name" value="MlaC"/>
    <property type="match status" value="1"/>
</dbReference>
<dbReference type="AlphaFoldDB" id="A0A0W8FNW0"/>
<name>A0A0W8FNW0_9ZZZZ</name>
<gene>
    <name evidence="1" type="ORF">ASZ90_007611</name>
</gene>
<dbReference type="InterPro" id="IPR008869">
    <property type="entry name" value="MlaC/ttg2D"/>
</dbReference>
<evidence type="ECO:0000313" key="1">
    <source>
        <dbReference type="EMBL" id="KUG22621.1"/>
    </source>
</evidence>
<sequence length="198" mass="23445">MKKLHTGWIIILTLFMFSLPVYAGVPLDTVKVNVNNVLDILRNPKLKAESAKEIKKEKLRVIYEDMFDEVEFSKRTLSRNWNKFNPTQRAEFIKLFEQILEKSYADKILDYTNEKVDFYKENMLSDTQAEVQTKIITSSKEIPIFYRMILKDGKWKVYDVVVENVSLIQNYRTQFNDILAKNTPEQLLETLRKKVSKH</sequence>
<protein>
    <submittedName>
        <fullName evidence="1">Abc-type transport system</fullName>
    </submittedName>
</protein>
<proteinExistence type="predicted"/>
<dbReference type="PANTHER" id="PTHR36573">
    <property type="entry name" value="INTERMEMBRANE PHOSPHOLIPID TRANSPORT SYSTEM BINDING PROTEIN MLAC"/>
    <property type="match status" value="1"/>
</dbReference>
<dbReference type="InterPro" id="IPR042245">
    <property type="entry name" value="Tgt2/MlaC_sf"/>
</dbReference>